<gene>
    <name evidence="2" type="ORF">ACFO9K_16145</name>
</gene>
<dbReference type="RefSeq" id="WP_254268583.1">
    <property type="nucleotide sequence ID" value="NZ_CP100400.1"/>
</dbReference>
<evidence type="ECO:0000256" key="1">
    <source>
        <dbReference type="SAM" id="MobiDB-lite"/>
    </source>
</evidence>
<dbReference type="InterPro" id="IPR043851">
    <property type="entry name" value="DUF5813"/>
</dbReference>
<sequence>MTDERVERAFRQHPHFERTGDGEFETSEKPFENVVTVADADEGSHRYEVVARTPMLDAVVEGETVADVVEDGWFETLELRLEDTHTVADADAAPPEIEREGDEAVATVEFESADPEQAVEDALAIAEFVEGTWVQGIIPGYEYREPAAGLRERAQQNYDENGVEGAEGAGGPGSASGPGDAGGPPR</sequence>
<evidence type="ECO:0000313" key="2">
    <source>
        <dbReference type="EMBL" id="MFC4825788.1"/>
    </source>
</evidence>
<name>A0ABD5Q536_9EURY</name>
<feature type="region of interest" description="Disordered" evidence="1">
    <location>
        <begin position="1"/>
        <end position="27"/>
    </location>
</feature>
<proteinExistence type="predicted"/>
<feature type="compositionally biased region" description="Gly residues" evidence="1">
    <location>
        <begin position="165"/>
        <end position="186"/>
    </location>
</feature>
<comment type="caution">
    <text evidence="2">The sequence shown here is derived from an EMBL/GenBank/DDBJ whole genome shotgun (WGS) entry which is preliminary data.</text>
</comment>
<dbReference type="Pfam" id="PF19130">
    <property type="entry name" value="DUF5813"/>
    <property type="match status" value="1"/>
</dbReference>
<protein>
    <submittedName>
        <fullName evidence="2">DUF5813 family protein</fullName>
    </submittedName>
</protein>
<feature type="region of interest" description="Disordered" evidence="1">
    <location>
        <begin position="151"/>
        <end position="186"/>
    </location>
</feature>
<dbReference type="Proteomes" id="UP001595945">
    <property type="component" value="Unassembled WGS sequence"/>
</dbReference>
<dbReference type="GeneID" id="73043486"/>
<accession>A0ABD5Q536</accession>
<dbReference type="EMBL" id="JBHSHT010000002">
    <property type="protein sequence ID" value="MFC4825788.1"/>
    <property type="molecule type" value="Genomic_DNA"/>
</dbReference>
<organism evidence="2 3">
    <name type="scientific">Halorussus aquaticus</name>
    <dbReference type="NCBI Taxonomy" id="2953748"/>
    <lineage>
        <taxon>Archaea</taxon>
        <taxon>Methanobacteriati</taxon>
        <taxon>Methanobacteriota</taxon>
        <taxon>Stenosarchaea group</taxon>
        <taxon>Halobacteria</taxon>
        <taxon>Halobacteriales</taxon>
        <taxon>Haladaptataceae</taxon>
        <taxon>Halorussus</taxon>
    </lineage>
</organism>
<dbReference type="AlphaFoldDB" id="A0ABD5Q536"/>
<evidence type="ECO:0000313" key="3">
    <source>
        <dbReference type="Proteomes" id="UP001595945"/>
    </source>
</evidence>
<keyword evidence="3" id="KW-1185">Reference proteome</keyword>
<reference evidence="2 3" key="1">
    <citation type="journal article" date="2019" name="Int. J. Syst. Evol. Microbiol.">
        <title>The Global Catalogue of Microorganisms (GCM) 10K type strain sequencing project: providing services to taxonomists for standard genome sequencing and annotation.</title>
        <authorList>
            <consortium name="The Broad Institute Genomics Platform"/>
            <consortium name="The Broad Institute Genome Sequencing Center for Infectious Disease"/>
            <person name="Wu L."/>
            <person name="Ma J."/>
        </authorList>
    </citation>
    <scope>NUCLEOTIDE SEQUENCE [LARGE SCALE GENOMIC DNA]</scope>
    <source>
        <strain evidence="2 3">XZYJ18</strain>
    </source>
</reference>